<dbReference type="EMBL" id="CAJVPK010000558">
    <property type="protein sequence ID" value="CAG8526103.1"/>
    <property type="molecule type" value="Genomic_DNA"/>
</dbReference>
<dbReference type="Proteomes" id="UP000789706">
    <property type="component" value="Unassembled WGS sequence"/>
</dbReference>
<accession>A0A9N9ADA0</accession>
<protein>
    <submittedName>
        <fullName evidence="1">11472_t:CDS:1</fullName>
    </submittedName>
</protein>
<dbReference type="AlphaFoldDB" id="A0A9N9ADA0"/>
<dbReference type="OrthoDB" id="2382245at2759"/>
<organism evidence="1 2">
    <name type="scientific">Diversispora eburnea</name>
    <dbReference type="NCBI Taxonomy" id="1213867"/>
    <lineage>
        <taxon>Eukaryota</taxon>
        <taxon>Fungi</taxon>
        <taxon>Fungi incertae sedis</taxon>
        <taxon>Mucoromycota</taxon>
        <taxon>Glomeromycotina</taxon>
        <taxon>Glomeromycetes</taxon>
        <taxon>Diversisporales</taxon>
        <taxon>Diversisporaceae</taxon>
        <taxon>Diversispora</taxon>
    </lineage>
</organism>
<evidence type="ECO:0000313" key="2">
    <source>
        <dbReference type="Proteomes" id="UP000789706"/>
    </source>
</evidence>
<name>A0A9N9ADA0_9GLOM</name>
<gene>
    <name evidence="1" type="ORF">DEBURN_LOCUS5908</name>
</gene>
<proteinExistence type="predicted"/>
<comment type="caution">
    <text evidence="1">The sequence shown here is derived from an EMBL/GenBank/DDBJ whole genome shotgun (WGS) entry which is preliminary data.</text>
</comment>
<reference evidence="1" key="1">
    <citation type="submission" date="2021-06" db="EMBL/GenBank/DDBJ databases">
        <authorList>
            <person name="Kallberg Y."/>
            <person name="Tangrot J."/>
            <person name="Rosling A."/>
        </authorList>
    </citation>
    <scope>NUCLEOTIDE SEQUENCE</scope>
    <source>
        <strain evidence="1">AZ414A</strain>
    </source>
</reference>
<sequence>MPINGFDGLPYHLRIIPITTAATVVYANLPPRGWNISSYFDENFDNNIIHILVEPLQEPEEIN</sequence>
<evidence type="ECO:0000313" key="1">
    <source>
        <dbReference type="EMBL" id="CAG8526103.1"/>
    </source>
</evidence>
<keyword evidence="2" id="KW-1185">Reference proteome</keyword>